<accession>A0A645CSI8</accession>
<proteinExistence type="predicted"/>
<dbReference type="EMBL" id="VSSQ01029495">
    <property type="protein sequence ID" value="MPM79652.1"/>
    <property type="molecule type" value="Genomic_DNA"/>
</dbReference>
<protein>
    <submittedName>
        <fullName evidence="1">Uncharacterized protein</fullName>
    </submittedName>
</protein>
<organism evidence="1">
    <name type="scientific">bioreactor metagenome</name>
    <dbReference type="NCBI Taxonomy" id="1076179"/>
    <lineage>
        <taxon>unclassified sequences</taxon>
        <taxon>metagenomes</taxon>
        <taxon>ecological metagenomes</taxon>
    </lineage>
</organism>
<reference evidence="1" key="1">
    <citation type="submission" date="2019-08" db="EMBL/GenBank/DDBJ databases">
        <authorList>
            <person name="Kucharzyk K."/>
            <person name="Murdoch R.W."/>
            <person name="Higgins S."/>
            <person name="Loffler F."/>
        </authorList>
    </citation>
    <scope>NUCLEOTIDE SEQUENCE</scope>
</reference>
<gene>
    <name evidence="1" type="ORF">SDC9_126691</name>
</gene>
<dbReference type="AlphaFoldDB" id="A0A645CSI8"/>
<comment type="caution">
    <text evidence="1">The sequence shown here is derived from an EMBL/GenBank/DDBJ whole genome shotgun (WGS) entry which is preliminary data.</text>
</comment>
<sequence>MYDNYLKTSLEAHKAINIMYMKNSEITQRKIKVLKIRDEEIEAFCYLRHGIRHFRKENILAAEYIQ</sequence>
<name>A0A645CSI8_9ZZZZ</name>
<evidence type="ECO:0000313" key="1">
    <source>
        <dbReference type="EMBL" id="MPM79652.1"/>
    </source>
</evidence>